<dbReference type="Proteomes" id="UP000321830">
    <property type="component" value="Unassembled WGS sequence"/>
</dbReference>
<gene>
    <name evidence="2" type="ORF">EVI01_14200</name>
</gene>
<organism evidence="2 3">
    <name type="scientific">Enterococcus villorum</name>
    <dbReference type="NCBI Taxonomy" id="112904"/>
    <lineage>
        <taxon>Bacteria</taxon>
        <taxon>Bacillati</taxon>
        <taxon>Bacillota</taxon>
        <taxon>Bacilli</taxon>
        <taxon>Lactobacillales</taxon>
        <taxon>Enterococcaceae</taxon>
        <taxon>Enterococcus</taxon>
    </lineage>
</organism>
<keyword evidence="1" id="KW-0812">Transmembrane</keyword>
<feature type="transmembrane region" description="Helical" evidence="1">
    <location>
        <begin position="56"/>
        <end position="76"/>
    </location>
</feature>
<keyword evidence="1" id="KW-0472">Membrane</keyword>
<dbReference type="RefSeq" id="WP_010750448.1">
    <property type="nucleotide sequence ID" value="NZ_BJWF01000014.1"/>
</dbReference>
<evidence type="ECO:0000313" key="3">
    <source>
        <dbReference type="Proteomes" id="UP000321830"/>
    </source>
</evidence>
<evidence type="ECO:0000256" key="1">
    <source>
        <dbReference type="SAM" id="Phobius"/>
    </source>
</evidence>
<dbReference type="EMBL" id="BJWF01000014">
    <property type="protein sequence ID" value="GEL92083.1"/>
    <property type="molecule type" value="Genomic_DNA"/>
</dbReference>
<keyword evidence="1" id="KW-1133">Transmembrane helix</keyword>
<sequence length="85" mass="9761">MVNTYINYWKKSFDYKSKANLTELFHALAGNLVVILIFILLGFIVPVTWENLIVNAMYIVEFLMIIPTIALIVRLVKNASDKKAK</sequence>
<dbReference type="AlphaFoldDB" id="A0A511J319"/>
<evidence type="ECO:0000313" key="2">
    <source>
        <dbReference type="EMBL" id="GEL92083.1"/>
    </source>
</evidence>
<feature type="transmembrane region" description="Helical" evidence="1">
    <location>
        <begin position="21"/>
        <end position="44"/>
    </location>
</feature>
<name>A0A511J319_9ENTE</name>
<comment type="caution">
    <text evidence="2">The sequence shown here is derived from an EMBL/GenBank/DDBJ whole genome shotgun (WGS) entry which is preliminary data.</text>
</comment>
<proteinExistence type="predicted"/>
<reference evidence="2 3" key="1">
    <citation type="submission" date="2019-07" db="EMBL/GenBank/DDBJ databases">
        <title>Whole genome shotgun sequence of Enterococcus villorum NBRC 100699.</title>
        <authorList>
            <person name="Hosoyama A."/>
            <person name="Uohara A."/>
            <person name="Ohji S."/>
            <person name="Ichikawa N."/>
        </authorList>
    </citation>
    <scope>NUCLEOTIDE SEQUENCE [LARGE SCALE GENOMIC DNA]</scope>
    <source>
        <strain evidence="2 3">NBRC 100699</strain>
    </source>
</reference>
<accession>A0A511J319</accession>
<protein>
    <submittedName>
        <fullName evidence="2">Uncharacterized protein</fullName>
    </submittedName>
</protein>